<sequence>MNIENELLQKKKPDLVIVPSIASGSDVLPGQFLSVTITLTSASVLPDTINVKITEDTNHTVSLIDQSKWNTIDQYSGSVTVKLQIDESLTQGKTATYTIAPIAVGVALPEAQPQSVSYNVKQLNGRFIEFSPEEKYIPTPVQENSISSARSQYITLSTTLNDIKGAAIKNLEILVSTDTLERLGRVSLATDEQSPKLITPQMIYGKGAFYIKSDDKGKISFRVYPKQHQPVRLDLDAEVVGSISPRTASTIYVVNLTRYLPTMAYPNILEAGEGGELTQDLGGSNKFHVEIQSYPNYQDTDNIIFFIKDMETHQVKQLGKIRKLKSITNLDSYRFSFPYDDLMLNRDESIYYVIAPMKGELQYSDMAGLTYVGNSESSPLENISRIYDEAKVFSSYANANINVYTDNADELVDGDDIIITTINQQKQYVGDKSGEGVTGLYVTVFGTNDSNNTKLPKLGSSGYVNLYITSPTSRKNQQKYPFTLPSQVDQGQPTSHIMVSIPYCDLNRVAGPHLGGTGSLYFDYYTEDASGTKTYSKVWRANIDTVYPEQAEDDNDGCPPLPTEQQN</sequence>
<evidence type="ECO:0000313" key="5">
    <source>
        <dbReference type="Proteomes" id="UP000665047"/>
    </source>
</evidence>
<dbReference type="Proteomes" id="UP000665047">
    <property type="component" value="Chromosome"/>
</dbReference>
<dbReference type="RefSeq" id="WP_099136971.1">
    <property type="nucleotide sequence ID" value="NZ_CAWNNJ010000090.1"/>
</dbReference>
<evidence type="ECO:0000313" key="3">
    <source>
        <dbReference type="EMBL" id="QTL38476.1"/>
    </source>
</evidence>
<evidence type="ECO:0000256" key="1">
    <source>
        <dbReference type="SAM" id="MobiDB-lite"/>
    </source>
</evidence>
<dbReference type="AlphaFoldDB" id="A0A2D0ISA3"/>
<dbReference type="EMBL" id="NIBS01000023">
    <property type="protein sequence ID" value="PHM24779.1"/>
    <property type="molecule type" value="Genomic_DNA"/>
</dbReference>
<name>A0A2D0ISA3_XENBU</name>
<evidence type="ECO:0000313" key="2">
    <source>
        <dbReference type="EMBL" id="PHM24779.1"/>
    </source>
</evidence>
<gene>
    <name evidence="3" type="ORF">HGO23_11175</name>
    <name evidence="2" type="ORF">Xbud_03234</name>
</gene>
<protein>
    <recommendedName>
        <fullName evidence="6">Inverse autotransporter beta-barrel domain-containing protein</fullName>
    </recommendedName>
</protein>
<keyword evidence="5" id="KW-1185">Reference proteome</keyword>
<dbReference type="EMBL" id="CP072455">
    <property type="protein sequence ID" value="QTL38476.1"/>
    <property type="molecule type" value="Genomic_DNA"/>
</dbReference>
<feature type="region of interest" description="Disordered" evidence="1">
    <location>
        <begin position="547"/>
        <end position="567"/>
    </location>
</feature>
<evidence type="ECO:0000313" key="4">
    <source>
        <dbReference type="Proteomes" id="UP000225833"/>
    </source>
</evidence>
<accession>A0A2D0ISA3</accession>
<proteinExistence type="predicted"/>
<dbReference type="Proteomes" id="UP000225833">
    <property type="component" value="Unassembled WGS sequence"/>
</dbReference>
<reference evidence="2 4" key="1">
    <citation type="journal article" date="2017" name="Nat. Microbiol.">
        <title>Natural product diversity associated with the nematode symbionts Photorhabdus and Xenorhabdus.</title>
        <authorList>
            <person name="Tobias N.J."/>
            <person name="Wolff H."/>
            <person name="Djahanschiri B."/>
            <person name="Grundmann F."/>
            <person name="Kronenwerth M."/>
            <person name="Shi Y.M."/>
            <person name="Simonyi S."/>
            <person name="Grun P."/>
            <person name="Shapiro-Ilan D."/>
            <person name="Pidot S.J."/>
            <person name="Stinear T.P."/>
            <person name="Ebersberger I."/>
            <person name="Bode H.B."/>
        </authorList>
    </citation>
    <scope>NUCLEOTIDE SEQUENCE [LARGE SCALE GENOMIC DNA]</scope>
    <source>
        <strain evidence="2 4">DSM 16342</strain>
    </source>
</reference>
<reference evidence="3 5" key="2">
    <citation type="submission" date="2021-03" db="EMBL/GenBank/DDBJ databases">
        <title>Complete Genome Sequence Data of Xenorhabdus budapestensis strain C72, a Candidate Biological Control Agent, from China.</title>
        <authorList>
            <person name="LI B."/>
            <person name="WANG S."/>
            <person name="QIU D."/>
        </authorList>
    </citation>
    <scope>NUCLEOTIDE SEQUENCE [LARGE SCALE GENOMIC DNA]</scope>
    <source>
        <strain evidence="3 5">C-7-2</strain>
    </source>
</reference>
<dbReference type="OrthoDB" id="6448165at2"/>
<organism evidence="2 4">
    <name type="scientific">Xenorhabdus budapestensis</name>
    <dbReference type="NCBI Taxonomy" id="290110"/>
    <lineage>
        <taxon>Bacteria</taxon>
        <taxon>Pseudomonadati</taxon>
        <taxon>Pseudomonadota</taxon>
        <taxon>Gammaproteobacteria</taxon>
        <taxon>Enterobacterales</taxon>
        <taxon>Morganellaceae</taxon>
        <taxon>Xenorhabdus</taxon>
    </lineage>
</organism>
<evidence type="ECO:0008006" key="6">
    <source>
        <dbReference type="Google" id="ProtNLM"/>
    </source>
</evidence>